<comment type="caution">
    <text evidence="1">The sequence shown here is derived from an EMBL/GenBank/DDBJ whole genome shotgun (WGS) entry which is preliminary data.</text>
</comment>
<gene>
    <name evidence="1" type="ORF">DVH24_031361</name>
</gene>
<accession>A0A498HC32</accession>
<name>A0A498HC32_MALDO</name>
<dbReference type="STRING" id="3750.A0A498HC32"/>
<dbReference type="EMBL" id="RDQH01000343">
    <property type="protein sequence ID" value="RXH69028.1"/>
    <property type="molecule type" value="Genomic_DNA"/>
</dbReference>
<dbReference type="AlphaFoldDB" id="A0A498HC32"/>
<evidence type="ECO:0000313" key="1">
    <source>
        <dbReference type="EMBL" id="RXH69028.1"/>
    </source>
</evidence>
<protein>
    <submittedName>
        <fullName evidence="1">Uncharacterized protein</fullName>
    </submittedName>
</protein>
<dbReference type="Proteomes" id="UP000290289">
    <property type="component" value="Chromosome 17"/>
</dbReference>
<keyword evidence="2" id="KW-1185">Reference proteome</keyword>
<evidence type="ECO:0000313" key="2">
    <source>
        <dbReference type="Proteomes" id="UP000290289"/>
    </source>
</evidence>
<reference evidence="1 2" key="1">
    <citation type="submission" date="2018-10" db="EMBL/GenBank/DDBJ databases">
        <title>A high-quality apple genome assembly.</title>
        <authorList>
            <person name="Hu J."/>
        </authorList>
    </citation>
    <scope>NUCLEOTIDE SEQUENCE [LARGE SCALE GENOMIC DNA]</scope>
    <source>
        <strain evidence="2">cv. HFTH1</strain>
        <tissue evidence="1">Young leaf</tissue>
    </source>
</reference>
<proteinExistence type="predicted"/>
<organism evidence="1 2">
    <name type="scientific">Malus domestica</name>
    <name type="common">Apple</name>
    <name type="synonym">Pyrus malus</name>
    <dbReference type="NCBI Taxonomy" id="3750"/>
    <lineage>
        <taxon>Eukaryota</taxon>
        <taxon>Viridiplantae</taxon>
        <taxon>Streptophyta</taxon>
        <taxon>Embryophyta</taxon>
        <taxon>Tracheophyta</taxon>
        <taxon>Spermatophyta</taxon>
        <taxon>Magnoliopsida</taxon>
        <taxon>eudicotyledons</taxon>
        <taxon>Gunneridae</taxon>
        <taxon>Pentapetalae</taxon>
        <taxon>rosids</taxon>
        <taxon>fabids</taxon>
        <taxon>Rosales</taxon>
        <taxon>Rosaceae</taxon>
        <taxon>Amygdaloideae</taxon>
        <taxon>Maleae</taxon>
        <taxon>Malus</taxon>
    </lineage>
</organism>
<sequence length="181" mass="20755">MIGFTLFQDLQFCASTFGAVCRNRHEKLCWFFFIFSPLLHASKLCEVSIVPNPGDKTMFRRFLHKRPLLGNFQKPAIWSLPMRENLMEKLKIRLDGLAPPEPEPESLPVEKSGLTTEETKKLLRVAQLEAVKSKLREVQKSWVSYSESEGKASPTNPVLYCCLLSALRLIGADYFKYKDLK</sequence>